<protein>
    <submittedName>
        <fullName evidence="3">Tripartite tricarboxylate transporter TctB family protein</fullName>
    </submittedName>
</protein>
<dbReference type="InterPro" id="IPR009936">
    <property type="entry name" value="DUF1468"/>
</dbReference>
<keyword evidence="1" id="KW-0812">Transmembrane</keyword>
<dbReference type="AlphaFoldDB" id="A0A1Y5RXZ0"/>
<feature type="transmembrane region" description="Helical" evidence="1">
    <location>
        <begin position="139"/>
        <end position="160"/>
    </location>
</feature>
<keyword evidence="1" id="KW-0472">Membrane</keyword>
<evidence type="ECO:0000313" key="4">
    <source>
        <dbReference type="Proteomes" id="UP000193200"/>
    </source>
</evidence>
<dbReference type="OrthoDB" id="6195486at2"/>
<evidence type="ECO:0000259" key="2">
    <source>
        <dbReference type="Pfam" id="PF07331"/>
    </source>
</evidence>
<accession>A0A1Y5RXZ0</accession>
<reference evidence="3 4" key="1">
    <citation type="submission" date="2017-03" db="EMBL/GenBank/DDBJ databases">
        <authorList>
            <person name="Afonso C.L."/>
            <person name="Miller P.J."/>
            <person name="Scott M.A."/>
            <person name="Spackman E."/>
            <person name="Goraichik I."/>
            <person name="Dimitrov K.M."/>
            <person name="Suarez D.L."/>
            <person name="Swayne D.E."/>
        </authorList>
    </citation>
    <scope>NUCLEOTIDE SEQUENCE [LARGE SCALE GENOMIC DNA]</scope>
    <source>
        <strain evidence="3 4">CECT 7691</strain>
    </source>
</reference>
<dbReference type="InParanoid" id="A0A1Y5RXZ0"/>
<dbReference type="RefSeq" id="WP_085882196.1">
    <property type="nucleotide sequence ID" value="NZ_FWFR01000001.1"/>
</dbReference>
<organism evidence="3 4">
    <name type="scientific">Oceanibacterium hippocampi</name>
    <dbReference type="NCBI Taxonomy" id="745714"/>
    <lineage>
        <taxon>Bacteria</taxon>
        <taxon>Pseudomonadati</taxon>
        <taxon>Pseudomonadota</taxon>
        <taxon>Alphaproteobacteria</taxon>
        <taxon>Sneathiellales</taxon>
        <taxon>Sneathiellaceae</taxon>
        <taxon>Oceanibacterium</taxon>
    </lineage>
</organism>
<dbReference type="EMBL" id="FWFR01000001">
    <property type="protein sequence ID" value="SLN27808.1"/>
    <property type="molecule type" value="Genomic_DNA"/>
</dbReference>
<proteinExistence type="predicted"/>
<keyword evidence="4" id="KW-1185">Reference proteome</keyword>
<feature type="transmembrane region" description="Helical" evidence="1">
    <location>
        <begin position="110"/>
        <end position="127"/>
    </location>
</feature>
<gene>
    <name evidence="3" type="ORF">OCH7691_00916</name>
</gene>
<sequence>MTDSRMVRADFVSAIVFVALGVATLVESWRMPRLEEMNINPWSAPGIVPGVLGAIIAVLGALMLVRSCRQGGWRLAPGEALRGLGSAGSRRAALTLFLTIGYAGGLIGRMPFWLATFLFIFVFIQIFEWTDPALASRRLWRVTSAALVAAIAAFAIAYVFENVFLVNIP</sequence>
<name>A0A1Y5RXZ0_9PROT</name>
<keyword evidence="1" id="KW-1133">Transmembrane helix</keyword>
<dbReference type="Pfam" id="PF07331">
    <property type="entry name" value="TctB"/>
    <property type="match status" value="1"/>
</dbReference>
<feature type="transmembrane region" description="Helical" evidence="1">
    <location>
        <begin position="7"/>
        <end position="26"/>
    </location>
</feature>
<feature type="domain" description="DUF1468" evidence="2">
    <location>
        <begin position="12"/>
        <end position="169"/>
    </location>
</feature>
<feature type="transmembrane region" description="Helical" evidence="1">
    <location>
        <begin position="46"/>
        <end position="66"/>
    </location>
</feature>
<dbReference type="Proteomes" id="UP000193200">
    <property type="component" value="Unassembled WGS sequence"/>
</dbReference>
<evidence type="ECO:0000256" key="1">
    <source>
        <dbReference type="SAM" id="Phobius"/>
    </source>
</evidence>
<evidence type="ECO:0000313" key="3">
    <source>
        <dbReference type="EMBL" id="SLN27808.1"/>
    </source>
</evidence>